<evidence type="ECO:0000313" key="2">
    <source>
        <dbReference type="Proteomes" id="UP000054099"/>
    </source>
</evidence>
<organism evidence="1 2">
    <name type="scientific">Fictibacillus enclensis</name>
    <dbReference type="NCBI Taxonomy" id="1017270"/>
    <lineage>
        <taxon>Bacteria</taxon>
        <taxon>Bacillati</taxon>
        <taxon>Bacillota</taxon>
        <taxon>Bacilli</taxon>
        <taxon>Bacillales</taxon>
        <taxon>Fictibacillaceae</taxon>
        <taxon>Fictibacillus</taxon>
    </lineage>
</organism>
<gene>
    <name evidence="1" type="ORF">AS030_04340</name>
</gene>
<reference evidence="1 2" key="1">
    <citation type="journal article" date="2014" name="Antonie Van Leeuwenhoek">
        <title>Fictibacillus enclensis sp. nov., isolated from marine sediment.</title>
        <authorList>
            <person name="Dastager S.G."/>
            <person name="Mawlankar R."/>
            <person name="Srinivasan K."/>
            <person name="Tang S.K."/>
            <person name="Lee J.C."/>
            <person name="Ramana V.V."/>
            <person name="Shouche Y.S."/>
        </authorList>
    </citation>
    <scope>NUCLEOTIDE SEQUENCE [LARGE SCALE GENOMIC DNA]</scope>
    <source>
        <strain evidence="1 2">NIO-1003</strain>
    </source>
</reference>
<proteinExistence type="predicted"/>
<comment type="caution">
    <text evidence="1">The sequence shown here is derived from an EMBL/GenBank/DDBJ whole genome shotgun (WGS) entry which is preliminary data.</text>
</comment>
<protein>
    <submittedName>
        <fullName evidence="1">Uncharacterized protein</fullName>
    </submittedName>
</protein>
<dbReference type="RefSeq" id="WP_061968806.1">
    <property type="nucleotide sequence ID" value="NZ_FMAV01000001.1"/>
</dbReference>
<sequence length="189" mass="21840">MRPYQFFELEGYNRKPFQSKTIALYSCQSNTFERTRWLTLFQSRLTSVQSLMNQLCLEIEQLYSETSCTIMLFNPQKQCFYVGASPSQSDRYIQSLNGITLTVNQHEKKRLPPPIHTILSISKEFCDHLFLSELASHCVIPFYHYETQQLIGLFVVNLPCETHLSNQLLSGLCHRTAIMSLEMTQAAGQ</sequence>
<dbReference type="AlphaFoldDB" id="A0A0V8JCU1"/>
<keyword evidence="2" id="KW-1185">Reference proteome</keyword>
<evidence type="ECO:0000313" key="1">
    <source>
        <dbReference type="EMBL" id="KSU84765.1"/>
    </source>
</evidence>
<dbReference type="Proteomes" id="UP000054099">
    <property type="component" value="Unassembled WGS sequence"/>
</dbReference>
<dbReference type="EMBL" id="LNQN01000001">
    <property type="protein sequence ID" value="KSU84765.1"/>
    <property type="molecule type" value="Genomic_DNA"/>
</dbReference>
<name>A0A0V8JCU1_9BACL</name>
<accession>A0A0V8JCU1</accession>
<dbReference type="OrthoDB" id="2856327at2"/>